<dbReference type="InterPro" id="IPR004291">
    <property type="entry name" value="Transposase_IS66_central"/>
</dbReference>
<dbReference type="NCBIfam" id="NF033517">
    <property type="entry name" value="transpos_IS66"/>
    <property type="match status" value="1"/>
</dbReference>
<evidence type="ECO:0000259" key="2">
    <source>
        <dbReference type="Pfam" id="PF13005"/>
    </source>
</evidence>
<feature type="domain" description="Transposase TnpC homeodomain" evidence="3">
    <location>
        <begin position="42"/>
        <end position="114"/>
    </location>
</feature>
<protein>
    <submittedName>
        <fullName evidence="5">IS66 family transposase</fullName>
    </submittedName>
</protein>
<dbReference type="PANTHER" id="PTHR33678:SF1">
    <property type="entry name" value="BLL1576 PROTEIN"/>
    <property type="match status" value="1"/>
</dbReference>
<keyword evidence="6" id="KW-1185">Reference proteome</keyword>
<dbReference type="PANTHER" id="PTHR33678">
    <property type="entry name" value="BLL1576 PROTEIN"/>
    <property type="match status" value="1"/>
</dbReference>
<dbReference type="InterPro" id="IPR024474">
    <property type="entry name" value="Znf_dom_IS66"/>
</dbReference>
<proteinExistence type="predicted"/>
<sequence length="510" mass="57684">MDIDSLLTSQNPDDLRSLALKLLADLEQQTQRNQTQAGYIQQLEEALKNARHWRFGRKSEAFQGEQRGLFDEDIEADAADIEQQLVTLLPEPKAEKPAVPKRRPLPPELPRQDIHLAPASDSCPDCGHALRFIRDEISERLEYVPARVIVHRHIRPQFSCEHCETVVSAALPAQLIEKGQPGPGLLAQVVCAKSLDHLPLYRQQAIYQRSGVDLPRSTLAGWFGAVGAALKPLADALHHDLLQHPVLQADETPLSILDPGKGKTRRGYLWAYITARGADRSIVLYDCQPGRSGQYARDVLEGWRGTLVVDGYAGYQALFDSGQALEAGCWAHARRKFFELFTANKSPVAKLALDAIRELYKLERKIKQRPADKKRQWRQRYAKPRLAVFHQWLVSQQPQAAPNSALRKALDYTLKRWPALLRYLDDGRVPIDNNRTENCIRPVAVGRKNWLFAGSLRAGQRMASILSLLETAKLNGHDPYIWLRDVLTRLPTWPNNRISELLPYAENSFS</sequence>
<dbReference type="EMBL" id="JAKPBZ010000109">
    <property type="protein sequence ID" value="MCL2892961.1"/>
    <property type="molecule type" value="Genomic_DNA"/>
</dbReference>
<reference evidence="5 6" key="1">
    <citation type="submission" date="2022-02" db="EMBL/GenBank/DDBJ databases">
        <title>Description of Brenneria tiliae sp. nov. isolated from symptomatic Tilia x moltkei and Tilia x europaea trees in the UK.</title>
        <authorList>
            <person name="Kile H."/>
        </authorList>
    </citation>
    <scope>NUCLEOTIDE SEQUENCE [LARGE SCALE GENOMIC DNA]</scope>
    <source>
        <strain evidence="5 6">MC1SB4.1</strain>
    </source>
</reference>
<dbReference type="Pfam" id="PF13005">
    <property type="entry name" value="zf-IS66"/>
    <property type="match status" value="1"/>
</dbReference>
<dbReference type="Pfam" id="PF03050">
    <property type="entry name" value="DDE_Tnp_IS66"/>
    <property type="match status" value="1"/>
</dbReference>
<comment type="caution">
    <text evidence="5">The sequence shown here is derived from an EMBL/GenBank/DDBJ whole genome shotgun (WGS) entry which is preliminary data.</text>
</comment>
<dbReference type="InterPro" id="IPR039552">
    <property type="entry name" value="IS66_C"/>
</dbReference>
<evidence type="ECO:0000313" key="6">
    <source>
        <dbReference type="Proteomes" id="UP001203069"/>
    </source>
</evidence>
<dbReference type="Pfam" id="PF13817">
    <property type="entry name" value="DDE_Tnp_IS66_C"/>
    <property type="match status" value="1"/>
</dbReference>
<evidence type="ECO:0000259" key="1">
    <source>
        <dbReference type="Pfam" id="PF03050"/>
    </source>
</evidence>
<evidence type="ECO:0000259" key="3">
    <source>
        <dbReference type="Pfam" id="PF13007"/>
    </source>
</evidence>
<feature type="domain" description="Transposase IS66 central" evidence="1">
    <location>
        <begin position="178"/>
        <end position="460"/>
    </location>
</feature>
<gene>
    <name evidence="5" type="ORF">MFP26_09700</name>
</gene>
<dbReference type="Proteomes" id="UP001203069">
    <property type="component" value="Unassembled WGS sequence"/>
</dbReference>
<evidence type="ECO:0000259" key="4">
    <source>
        <dbReference type="Pfam" id="PF13817"/>
    </source>
</evidence>
<feature type="domain" description="Transposase IS66 zinc-finger binding" evidence="2">
    <location>
        <begin position="121"/>
        <end position="164"/>
    </location>
</feature>
<name>A0ABT0MSX6_9GAMM</name>
<evidence type="ECO:0000313" key="5">
    <source>
        <dbReference type="EMBL" id="MCL2892961.1"/>
    </source>
</evidence>
<accession>A0ABT0MSX6</accession>
<organism evidence="5 6">
    <name type="scientific">Brenneria tiliae</name>
    <dbReference type="NCBI Taxonomy" id="2914984"/>
    <lineage>
        <taxon>Bacteria</taxon>
        <taxon>Pseudomonadati</taxon>
        <taxon>Pseudomonadota</taxon>
        <taxon>Gammaproteobacteria</taxon>
        <taxon>Enterobacterales</taxon>
        <taxon>Pectobacteriaceae</taxon>
        <taxon>Brenneria</taxon>
    </lineage>
</organism>
<feature type="domain" description="Transposase IS66 C-terminal" evidence="4">
    <location>
        <begin position="467"/>
        <end position="504"/>
    </location>
</feature>
<dbReference type="Pfam" id="PF13007">
    <property type="entry name" value="LZ_Tnp_IS66"/>
    <property type="match status" value="1"/>
</dbReference>
<dbReference type="InterPro" id="IPR024463">
    <property type="entry name" value="Transposase_TnpC_homeodom"/>
</dbReference>
<dbReference type="RefSeq" id="WP_249244521.1">
    <property type="nucleotide sequence ID" value="NZ_JAKPBZ010000109.1"/>
</dbReference>
<dbReference type="InterPro" id="IPR052344">
    <property type="entry name" value="Transposase-related"/>
</dbReference>